<evidence type="ECO:0000313" key="1">
    <source>
        <dbReference type="EMBL" id="MFC6837703.1"/>
    </source>
</evidence>
<gene>
    <name evidence="1" type="ORF">ACFQHK_14505</name>
</gene>
<evidence type="ECO:0008006" key="3">
    <source>
        <dbReference type="Google" id="ProtNLM"/>
    </source>
</evidence>
<accession>A0ABD5UBT7</accession>
<dbReference type="Proteomes" id="UP001596406">
    <property type="component" value="Unassembled WGS sequence"/>
</dbReference>
<dbReference type="AlphaFoldDB" id="A0ABD5UBT7"/>
<comment type="caution">
    <text evidence="1">The sequence shown here is derived from an EMBL/GenBank/DDBJ whole genome shotgun (WGS) entry which is preliminary data.</text>
</comment>
<reference evidence="1 2" key="1">
    <citation type="journal article" date="2019" name="Int. J. Syst. Evol. Microbiol.">
        <title>The Global Catalogue of Microorganisms (GCM) 10K type strain sequencing project: providing services to taxonomists for standard genome sequencing and annotation.</title>
        <authorList>
            <consortium name="The Broad Institute Genomics Platform"/>
            <consortium name="The Broad Institute Genome Sequencing Center for Infectious Disease"/>
            <person name="Wu L."/>
            <person name="Ma J."/>
        </authorList>
    </citation>
    <scope>NUCLEOTIDE SEQUENCE [LARGE SCALE GENOMIC DNA]</scope>
    <source>
        <strain evidence="1 2">PSRA2</strain>
    </source>
</reference>
<dbReference type="EMBL" id="JBHSXM010000001">
    <property type="protein sequence ID" value="MFC6837703.1"/>
    <property type="molecule type" value="Genomic_DNA"/>
</dbReference>
<name>A0ABD5UBT7_9EURY</name>
<proteinExistence type="predicted"/>
<protein>
    <recommendedName>
        <fullName evidence="3">Zinc ribbon domain-containing protein</fullName>
    </recommendedName>
</protein>
<organism evidence="1 2">
    <name type="scientific">Halomarina ordinaria</name>
    <dbReference type="NCBI Taxonomy" id="3033939"/>
    <lineage>
        <taxon>Archaea</taxon>
        <taxon>Methanobacteriati</taxon>
        <taxon>Methanobacteriota</taxon>
        <taxon>Stenosarchaea group</taxon>
        <taxon>Halobacteria</taxon>
        <taxon>Halobacteriales</taxon>
        <taxon>Natronomonadaceae</taxon>
        <taxon>Halomarina</taxon>
    </lineage>
</organism>
<dbReference type="RefSeq" id="WP_304449366.1">
    <property type="nucleotide sequence ID" value="NZ_JARRAH010000001.1"/>
</dbReference>
<sequence length="84" mass="8849">MSTLLAALSVVALLAAVTATYLTVGRSTDGRGTFAGDARAAGTLAAVRRRASVACPQCDAENDVTTVYCTRCRARLAPDWLTEW</sequence>
<keyword evidence="2" id="KW-1185">Reference proteome</keyword>
<evidence type="ECO:0000313" key="2">
    <source>
        <dbReference type="Proteomes" id="UP001596406"/>
    </source>
</evidence>